<name>A0A656HHP6_THINJ</name>
<dbReference type="InterPro" id="IPR006976">
    <property type="entry name" value="VanZ-like"/>
</dbReference>
<accession>A0A656HHP6</accession>
<evidence type="ECO:0000256" key="1">
    <source>
        <dbReference type="SAM" id="Phobius"/>
    </source>
</evidence>
<evidence type="ECO:0000313" key="4">
    <source>
        <dbReference type="Proteomes" id="UP000005317"/>
    </source>
</evidence>
<sequence precursor="true">MPQTRQILKLLFVGLILAGLATALMPIHGIDLSNGKDKIVHALVFFSFASLLDIATPRSFWCWKLPLLLSYGAGIEILQALTPWRSFSFADFAADAIGVLLYWLLWKKVLHRFIAHPNG</sequence>
<keyword evidence="1" id="KW-0812">Transmembrane</keyword>
<reference evidence="4" key="1">
    <citation type="journal article" date="2011" name="Stand. Genomic Sci.">
        <title>Genome sequence of the filamentous, gliding Thiothrix nivea neotype strain (JP2(T)).</title>
        <authorList>
            <person name="Lapidus A."/>
            <person name="Nolan M."/>
            <person name="Lucas S."/>
            <person name="Glavina Del Rio T."/>
            <person name="Tice H."/>
            <person name="Cheng J.F."/>
            <person name="Tapia R."/>
            <person name="Han C."/>
            <person name="Goodwin L."/>
            <person name="Pitluck S."/>
            <person name="Liolios K."/>
            <person name="Pagani I."/>
            <person name="Ivanova N."/>
            <person name="Huntemann M."/>
            <person name="Mavromatis K."/>
            <person name="Mikhailova N."/>
            <person name="Pati A."/>
            <person name="Chen A."/>
            <person name="Palaniappan K."/>
            <person name="Land M."/>
            <person name="Brambilla E.M."/>
            <person name="Rohde M."/>
            <person name="Abt B."/>
            <person name="Verbarg S."/>
            <person name="Goker M."/>
            <person name="Bristow J."/>
            <person name="Eisen J.A."/>
            <person name="Markowitz V."/>
            <person name="Hugenholtz P."/>
            <person name="Kyrpides N.C."/>
            <person name="Klenk H.P."/>
            <person name="Woyke T."/>
        </authorList>
    </citation>
    <scope>NUCLEOTIDE SEQUENCE [LARGE SCALE GENOMIC DNA]</scope>
    <source>
        <strain evidence="4">ATCC 35100 / DSM 5205 / JP2</strain>
    </source>
</reference>
<keyword evidence="4" id="KW-1185">Reference proteome</keyword>
<dbReference type="NCBIfam" id="NF037970">
    <property type="entry name" value="vanZ_1"/>
    <property type="match status" value="1"/>
</dbReference>
<dbReference type="PANTHER" id="PTHR28008">
    <property type="entry name" value="DOMAIN PROTEIN, PUTATIVE (AFU_ORTHOLOGUE AFUA_3G10980)-RELATED"/>
    <property type="match status" value="1"/>
</dbReference>
<dbReference type="Proteomes" id="UP000005317">
    <property type="component" value="Unassembled WGS sequence"/>
</dbReference>
<organism evidence="3 4">
    <name type="scientific">Thiothrix nivea (strain ATCC 35100 / DSM 5205 / JP2)</name>
    <dbReference type="NCBI Taxonomy" id="870187"/>
    <lineage>
        <taxon>Bacteria</taxon>
        <taxon>Pseudomonadati</taxon>
        <taxon>Pseudomonadota</taxon>
        <taxon>Gammaproteobacteria</taxon>
        <taxon>Thiotrichales</taxon>
        <taxon>Thiotrichaceae</taxon>
        <taxon>Thiothrix</taxon>
    </lineage>
</organism>
<feature type="transmembrane region" description="Helical" evidence="1">
    <location>
        <begin position="87"/>
        <end position="106"/>
    </location>
</feature>
<dbReference type="EMBL" id="JH651384">
    <property type="protein sequence ID" value="EIJ35006.1"/>
    <property type="molecule type" value="Genomic_DNA"/>
</dbReference>
<keyword evidence="1" id="KW-0472">Membrane</keyword>
<gene>
    <name evidence="3" type="ORF">Thini_2461</name>
</gene>
<protein>
    <recommendedName>
        <fullName evidence="2">VanZ-like domain-containing protein</fullName>
    </recommendedName>
</protein>
<keyword evidence="1" id="KW-1133">Transmembrane helix</keyword>
<dbReference type="PANTHER" id="PTHR28008:SF1">
    <property type="entry name" value="DOMAIN PROTEIN, PUTATIVE (AFU_ORTHOLOGUE AFUA_3G10980)-RELATED"/>
    <property type="match status" value="1"/>
</dbReference>
<dbReference type="Pfam" id="PF04892">
    <property type="entry name" value="VanZ"/>
    <property type="match status" value="1"/>
</dbReference>
<proteinExistence type="predicted"/>
<evidence type="ECO:0000313" key="3">
    <source>
        <dbReference type="EMBL" id="EIJ35006.1"/>
    </source>
</evidence>
<feature type="transmembrane region" description="Helical" evidence="1">
    <location>
        <begin position="39"/>
        <end position="56"/>
    </location>
</feature>
<dbReference type="AlphaFoldDB" id="A0A656HHP6"/>
<feature type="domain" description="VanZ-like" evidence="2">
    <location>
        <begin position="39"/>
        <end position="107"/>
    </location>
</feature>
<dbReference type="OrthoDB" id="5624579at2"/>
<evidence type="ECO:0000259" key="2">
    <source>
        <dbReference type="Pfam" id="PF04892"/>
    </source>
</evidence>